<dbReference type="STRING" id="42253.NITMOv2_2229"/>
<evidence type="ECO:0000313" key="1">
    <source>
        <dbReference type="EMBL" id="ALA58645.1"/>
    </source>
</evidence>
<dbReference type="PATRIC" id="fig|42253.5.peg.2195"/>
<dbReference type="RefSeq" id="WP_053379784.1">
    <property type="nucleotide sequence ID" value="NZ_CP011801.1"/>
</dbReference>
<protein>
    <submittedName>
        <fullName evidence="1">Uncharacterized protein</fullName>
    </submittedName>
</protein>
<sequence length="69" mass="8173">MNCPRCQGLLLRQTFSDFFRVFHAWRCFNCGAMIDRIIAANRREQVMATVRADKLTRRWVRRAPISVSQ</sequence>
<dbReference type="KEGG" id="nmv:NITMOv2_2229"/>
<dbReference type="OrthoDB" id="5397817at2"/>
<dbReference type="Proteomes" id="UP000069205">
    <property type="component" value="Chromosome"/>
</dbReference>
<organism evidence="1 2">
    <name type="scientific">Nitrospira moscoviensis</name>
    <dbReference type="NCBI Taxonomy" id="42253"/>
    <lineage>
        <taxon>Bacteria</taxon>
        <taxon>Pseudomonadati</taxon>
        <taxon>Nitrospirota</taxon>
        <taxon>Nitrospiria</taxon>
        <taxon>Nitrospirales</taxon>
        <taxon>Nitrospiraceae</taxon>
        <taxon>Nitrospira</taxon>
    </lineage>
</organism>
<evidence type="ECO:0000313" key="2">
    <source>
        <dbReference type="Proteomes" id="UP000069205"/>
    </source>
</evidence>
<reference evidence="1 2" key="1">
    <citation type="journal article" date="2015" name="Proc. Natl. Acad. Sci. U.S.A.">
        <title>Expanded metabolic versatility of ubiquitous nitrite-oxidizing bacteria from the genus Nitrospira.</title>
        <authorList>
            <person name="Koch H."/>
            <person name="Lucker S."/>
            <person name="Albertsen M."/>
            <person name="Kitzinger K."/>
            <person name="Herbold C."/>
            <person name="Spieck E."/>
            <person name="Nielsen P.H."/>
            <person name="Wagner M."/>
            <person name="Daims H."/>
        </authorList>
    </citation>
    <scope>NUCLEOTIDE SEQUENCE [LARGE SCALE GENOMIC DNA]</scope>
    <source>
        <strain evidence="1 2">NSP M-1</strain>
    </source>
</reference>
<name>A0A0K2GCG1_NITMO</name>
<dbReference type="AlphaFoldDB" id="A0A0K2GCG1"/>
<keyword evidence="2" id="KW-1185">Reference proteome</keyword>
<dbReference type="EMBL" id="CP011801">
    <property type="protein sequence ID" value="ALA58645.1"/>
    <property type="molecule type" value="Genomic_DNA"/>
</dbReference>
<accession>A0A0K2GCG1</accession>
<proteinExistence type="predicted"/>
<gene>
    <name evidence="1" type="ORF">NITMOv2_2229</name>
</gene>